<dbReference type="SUPFAM" id="SSF53850">
    <property type="entry name" value="Periplasmic binding protein-like II"/>
    <property type="match status" value="1"/>
</dbReference>
<name>A0ABR6XBC1_9BURK</name>
<organism evidence="2 3">
    <name type="scientific">Undibacterium aquatile</name>
    <dbReference type="NCBI Taxonomy" id="1537398"/>
    <lineage>
        <taxon>Bacteria</taxon>
        <taxon>Pseudomonadati</taxon>
        <taxon>Pseudomonadota</taxon>
        <taxon>Betaproteobacteria</taxon>
        <taxon>Burkholderiales</taxon>
        <taxon>Oxalobacteraceae</taxon>
        <taxon>Undibacterium</taxon>
    </lineage>
</organism>
<evidence type="ECO:0000313" key="2">
    <source>
        <dbReference type="EMBL" id="MBC3810042.1"/>
    </source>
</evidence>
<dbReference type="RefSeq" id="WP_186883978.1">
    <property type="nucleotide sequence ID" value="NZ_JACOFT010000001.1"/>
</dbReference>
<dbReference type="EMBL" id="JACOFT010000001">
    <property type="protein sequence ID" value="MBC3810042.1"/>
    <property type="molecule type" value="Genomic_DNA"/>
</dbReference>
<evidence type="ECO:0000256" key="1">
    <source>
        <dbReference type="SAM" id="SignalP"/>
    </source>
</evidence>
<dbReference type="Gene3D" id="3.40.190.10">
    <property type="entry name" value="Periplasmic binding protein-like II"/>
    <property type="match status" value="1"/>
</dbReference>
<comment type="caution">
    <text evidence="2">The sequence shown here is derived from an EMBL/GenBank/DDBJ whole genome shotgun (WGS) entry which is preliminary data.</text>
</comment>
<sequence>MTTFLKKVMLAAAFSSVAASASASDIVVIVNPANPATAMTAAQASQFFLGKSPMFTPVDLPENSPVRAEFYKKVAGKDLSEVKSIWSKLVFTGKAAAPKEYQSAAEVKKAIAANPTGIGYIEKSAVDSTVKVITTLQ</sequence>
<evidence type="ECO:0008006" key="4">
    <source>
        <dbReference type="Google" id="ProtNLM"/>
    </source>
</evidence>
<dbReference type="Proteomes" id="UP000637632">
    <property type="component" value="Unassembled WGS sequence"/>
</dbReference>
<keyword evidence="3" id="KW-1185">Reference proteome</keyword>
<evidence type="ECO:0000313" key="3">
    <source>
        <dbReference type="Proteomes" id="UP000637632"/>
    </source>
</evidence>
<accession>A0ABR6XBC1</accession>
<keyword evidence="1" id="KW-0732">Signal</keyword>
<feature type="chain" id="PRO_5045714547" description="Phosphate ABC transporter substrate-binding protein" evidence="1">
    <location>
        <begin position="24"/>
        <end position="137"/>
    </location>
</feature>
<proteinExistence type="predicted"/>
<reference evidence="2 3" key="1">
    <citation type="submission" date="2020-08" db="EMBL/GenBank/DDBJ databases">
        <title>Novel species isolated from subtropical streams in China.</title>
        <authorList>
            <person name="Lu H."/>
        </authorList>
    </citation>
    <scope>NUCLEOTIDE SEQUENCE [LARGE SCALE GENOMIC DNA]</scope>
    <source>
        <strain evidence="2 3">CCTCC AB 2015119</strain>
    </source>
</reference>
<protein>
    <recommendedName>
        <fullName evidence="4">Phosphate ABC transporter substrate-binding protein</fullName>
    </recommendedName>
</protein>
<feature type="signal peptide" evidence="1">
    <location>
        <begin position="1"/>
        <end position="23"/>
    </location>
</feature>
<gene>
    <name evidence="2" type="ORF">H8K26_01195</name>
</gene>